<dbReference type="SUPFAM" id="SSF54690">
    <property type="entry name" value="Molybdopterin synthase subunit MoaE"/>
    <property type="match status" value="1"/>
</dbReference>
<gene>
    <name evidence="5" type="ORF">GCM10009824_04460</name>
</gene>
<evidence type="ECO:0000256" key="2">
    <source>
        <dbReference type="ARBA" id="ARBA00023150"/>
    </source>
</evidence>
<evidence type="ECO:0000313" key="5">
    <source>
        <dbReference type="EMBL" id="GAA2110099.1"/>
    </source>
</evidence>
<dbReference type="SMART" id="SM00852">
    <property type="entry name" value="MoCF_biosynth"/>
    <property type="match status" value="1"/>
</dbReference>
<feature type="region of interest" description="Disordered" evidence="3">
    <location>
        <begin position="1"/>
        <end position="21"/>
    </location>
</feature>
<reference evidence="5 6" key="1">
    <citation type="journal article" date="2019" name="Int. J. Syst. Evol. Microbiol.">
        <title>The Global Catalogue of Microorganisms (GCM) 10K type strain sequencing project: providing services to taxonomists for standard genome sequencing and annotation.</title>
        <authorList>
            <consortium name="The Broad Institute Genomics Platform"/>
            <consortium name="The Broad Institute Genome Sequencing Center for Infectious Disease"/>
            <person name="Wu L."/>
            <person name="Ma J."/>
        </authorList>
    </citation>
    <scope>NUCLEOTIDE SEQUENCE [LARGE SCALE GENOMIC DNA]</scope>
    <source>
        <strain evidence="5 6">JCM 15914</strain>
    </source>
</reference>
<dbReference type="CDD" id="cd00756">
    <property type="entry name" value="MoaE"/>
    <property type="match status" value="1"/>
</dbReference>
<feature type="domain" description="MoaB/Mog" evidence="4">
    <location>
        <begin position="28"/>
        <end position="175"/>
    </location>
</feature>
<dbReference type="PANTHER" id="PTHR43764:SF1">
    <property type="entry name" value="MOLYBDOPTERIN MOLYBDOTRANSFERASE"/>
    <property type="match status" value="1"/>
</dbReference>
<dbReference type="InterPro" id="IPR036563">
    <property type="entry name" value="MoaE_sf"/>
</dbReference>
<dbReference type="InterPro" id="IPR036425">
    <property type="entry name" value="MoaB/Mog-like_dom_sf"/>
</dbReference>
<evidence type="ECO:0000256" key="1">
    <source>
        <dbReference type="ARBA" id="ARBA00005046"/>
    </source>
</evidence>
<sequence>MIETRAAKDHGSHRDESHGLHLRGRRAVVMIVSSSAARGEAQDLCGPVLHEWLTGLGLTVDPVRVIPDGPQVEETLRELTERTPQAERPRFIVTSGGTGLNSDDITPETTARILERESPGIMHALWATGLEKTPTAVMSRGVAGHTGMTFVVNLPGSKGGVKDGISVLEPLLDHISAQLEDVHGHGEVRGAEAERGAGRGVDQVTTSTVDAGTNRGTGEGALGGAERTPDGDTERAPSASSCVLHARVTQERLDPARAQAAVMAADCGAVVGFSGVIRDHDGGRSGVTGLEYSAHPDANAVIAAVAEEIVEEYPGVRIWTEHRIGALRVGDSALEAAVASAHRKEAFAACDALVDRIKLRVPIWKRQTYTDGTHSWVGLDG</sequence>
<comment type="caution">
    <text evidence="5">The sequence shown here is derived from an EMBL/GenBank/DDBJ whole genome shotgun (WGS) entry which is preliminary data.</text>
</comment>
<accession>A0ABN2XGC5</accession>
<name>A0ABN2XGC5_9MICC</name>
<dbReference type="Gene3D" id="3.90.1170.40">
    <property type="entry name" value="Molybdopterin biosynthesis MoaE subunit"/>
    <property type="match status" value="1"/>
</dbReference>
<dbReference type="EMBL" id="BAAAQA010000003">
    <property type="protein sequence ID" value="GAA2110099.1"/>
    <property type="molecule type" value="Genomic_DNA"/>
</dbReference>
<dbReference type="Pfam" id="PF02391">
    <property type="entry name" value="MoaE"/>
    <property type="match status" value="1"/>
</dbReference>
<organism evidence="5 6">
    <name type="scientific">Kocuria atrinae</name>
    <dbReference type="NCBI Taxonomy" id="592377"/>
    <lineage>
        <taxon>Bacteria</taxon>
        <taxon>Bacillati</taxon>
        <taxon>Actinomycetota</taxon>
        <taxon>Actinomycetes</taxon>
        <taxon>Micrococcales</taxon>
        <taxon>Micrococcaceae</taxon>
        <taxon>Kocuria</taxon>
    </lineage>
</organism>
<feature type="region of interest" description="Disordered" evidence="3">
    <location>
        <begin position="186"/>
        <end position="241"/>
    </location>
</feature>
<evidence type="ECO:0000259" key="4">
    <source>
        <dbReference type="SMART" id="SM00852"/>
    </source>
</evidence>
<dbReference type="InterPro" id="IPR003448">
    <property type="entry name" value="Mopterin_biosynth_MoaE"/>
</dbReference>
<dbReference type="RefSeq" id="WP_344223451.1">
    <property type="nucleotide sequence ID" value="NZ_BAAAQA010000003.1"/>
</dbReference>
<feature type="compositionally biased region" description="Polar residues" evidence="3">
    <location>
        <begin position="203"/>
        <end position="214"/>
    </location>
</feature>
<evidence type="ECO:0000256" key="3">
    <source>
        <dbReference type="SAM" id="MobiDB-lite"/>
    </source>
</evidence>
<keyword evidence="2" id="KW-0501">Molybdenum cofactor biosynthesis</keyword>
<feature type="compositionally biased region" description="Basic and acidic residues" evidence="3">
    <location>
        <begin position="186"/>
        <end position="197"/>
    </location>
</feature>
<dbReference type="CDD" id="cd00886">
    <property type="entry name" value="MogA_MoaB"/>
    <property type="match status" value="1"/>
</dbReference>
<dbReference type="Proteomes" id="UP001500166">
    <property type="component" value="Unassembled WGS sequence"/>
</dbReference>
<proteinExistence type="predicted"/>
<dbReference type="InterPro" id="IPR001453">
    <property type="entry name" value="MoaB/Mog_dom"/>
</dbReference>
<dbReference type="Pfam" id="PF00994">
    <property type="entry name" value="MoCF_biosynth"/>
    <property type="match status" value="1"/>
</dbReference>
<dbReference type="PANTHER" id="PTHR43764">
    <property type="entry name" value="MOLYBDENUM COFACTOR BIOSYNTHESIS"/>
    <property type="match status" value="1"/>
</dbReference>
<comment type="pathway">
    <text evidence="1">Cofactor biosynthesis; molybdopterin biosynthesis.</text>
</comment>
<evidence type="ECO:0000313" key="6">
    <source>
        <dbReference type="Proteomes" id="UP001500166"/>
    </source>
</evidence>
<keyword evidence="6" id="KW-1185">Reference proteome</keyword>
<protein>
    <recommendedName>
        <fullName evidence="4">MoaB/Mog domain-containing protein</fullName>
    </recommendedName>
</protein>
<dbReference type="SUPFAM" id="SSF53218">
    <property type="entry name" value="Molybdenum cofactor biosynthesis proteins"/>
    <property type="match status" value="1"/>
</dbReference>
<feature type="compositionally biased region" description="Basic and acidic residues" evidence="3">
    <location>
        <begin position="1"/>
        <end position="19"/>
    </location>
</feature>
<dbReference type="InterPro" id="IPR051920">
    <property type="entry name" value="MPT_Adenylyltrnsfr/MoaC-Rel"/>
</dbReference>
<dbReference type="Gene3D" id="3.40.980.10">
    <property type="entry name" value="MoaB/Mog-like domain"/>
    <property type="match status" value="1"/>
</dbReference>